<protein>
    <submittedName>
        <fullName evidence="1">Uncharacterized protein</fullName>
    </submittedName>
</protein>
<evidence type="ECO:0000313" key="2">
    <source>
        <dbReference type="Proteomes" id="UP000003953"/>
    </source>
</evidence>
<keyword evidence="2" id="KW-1185">Reference proteome</keyword>
<proteinExistence type="predicted"/>
<gene>
    <name evidence="1" type="ORF">HPMG_01694</name>
</gene>
<accession>C5F1U3</accession>
<evidence type="ECO:0000313" key="1">
    <source>
        <dbReference type="EMBL" id="EEQ64237.1"/>
    </source>
</evidence>
<name>C5F1U3_9HELI</name>
<dbReference type="RefSeq" id="WP_005023036.1">
    <property type="nucleotide sequence ID" value="NZ_DS990446.1"/>
</dbReference>
<organism evidence="1 2">
    <name type="scientific">Helicobacter pullorum MIT 98-5489</name>
    <dbReference type="NCBI Taxonomy" id="537972"/>
    <lineage>
        <taxon>Bacteria</taxon>
        <taxon>Pseudomonadati</taxon>
        <taxon>Campylobacterota</taxon>
        <taxon>Epsilonproteobacteria</taxon>
        <taxon>Campylobacterales</taxon>
        <taxon>Helicobacteraceae</taxon>
        <taxon>Helicobacter</taxon>
    </lineage>
</organism>
<dbReference type="eggNOG" id="ENOG5032NZA">
    <property type="taxonomic scope" value="Bacteria"/>
</dbReference>
<dbReference type="EMBL" id="DS990446">
    <property type="protein sequence ID" value="EEQ64237.1"/>
    <property type="molecule type" value="Genomic_DNA"/>
</dbReference>
<dbReference type="Proteomes" id="UP000003953">
    <property type="component" value="Unassembled WGS sequence"/>
</dbReference>
<sequence length="131" mass="15618">MPNNKNNNETKVEKILESYITRSKIKAFLGDFKNFRKSNAKGFLIRIFGHKNGLLLYQKYGILKYNQITERLKKQRLRVKQSAKIQELQAKYPSLNIIKAFTYARLNDKFEITYKDIQQFENIIKILQNQK</sequence>
<dbReference type="AlphaFoldDB" id="C5F1U3"/>
<dbReference type="HOGENOM" id="CLU_1924670_0_0_7"/>
<reference evidence="2" key="1">
    <citation type="journal article" date="2014" name="Genome Announc.">
        <title>Draft genome sequences of six enterohepatic helicobacter species isolated from humans and one from rhesus macaques.</title>
        <authorList>
            <person name="Shen Z."/>
            <person name="Sheh A."/>
            <person name="Young S.K."/>
            <person name="Abouelliel A."/>
            <person name="Ward D.V."/>
            <person name="Earl A.M."/>
            <person name="Fox J.G."/>
        </authorList>
    </citation>
    <scope>NUCLEOTIDE SEQUENCE [LARGE SCALE GENOMIC DNA]</scope>
    <source>
        <strain evidence="2">MIT 98-5489</strain>
    </source>
</reference>